<protein>
    <submittedName>
        <fullName evidence="1">Uncharacterized protein</fullName>
    </submittedName>
</protein>
<dbReference type="AlphaFoldDB" id="F9DX60"/>
<evidence type="ECO:0000313" key="2">
    <source>
        <dbReference type="Proteomes" id="UP000005316"/>
    </source>
</evidence>
<proteinExistence type="predicted"/>
<dbReference type="RefSeq" id="WP_009498082.1">
    <property type="nucleotide sequence ID" value="NZ_GL982998.1"/>
</dbReference>
<organism evidence="1 2">
    <name type="scientific">Sporosarcina newyorkensis 2681</name>
    <dbReference type="NCBI Taxonomy" id="1027292"/>
    <lineage>
        <taxon>Bacteria</taxon>
        <taxon>Bacillati</taxon>
        <taxon>Bacillota</taxon>
        <taxon>Bacilli</taxon>
        <taxon>Bacillales</taxon>
        <taxon>Caryophanaceae</taxon>
        <taxon>Sporosarcina</taxon>
    </lineage>
</organism>
<name>F9DX60_9BACL</name>
<accession>F9DX60</accession>
<reference evidence="1 2" key="1">
    <citation type="submission" date="2011-04" db="EMBL/GenBank/DDBJ databases">
        <authorList>
            <person name="Muzny D."/>
            <person name="Qin X."/>
            <person name="Deng J."/>
            <person name="Jiang H."/>
            <person name="Liu Y."/>
            <person name="Qu J."/>
            <person name="Song X.-Z."/>
            <person name="Zhang L."/>
            <person name="Thornton R."/>
            <person name="Coyle M."/>
            <person name="Francisco L."/>
            <person name="Jackson L."/>
            <person name="Javaid M."/>
            <person name="Korchina V."/>
            <person name="Kovar C."/>
            <person name="Mata R."/>
            <person name="Mathew T."/>
            <person name="Ngo R."/>
            <person name="Nguyen L."/>
            <person name="Nguyen N."/>
            <person name="Okwuonu G."/>
            <person name="Ongeri F."/>
            <person name="Pham C."/>
            <person name="Simmons D."/>
            <person name="Wilczek-Boney K."/>
            <person name="Hale W."/>
            <person name="Jakkamsetti A."/>
            <person name="Pham P."/>
            <person name="Ruth R."/>
            <person name="San Lucas F."/>
            <person name="Warren J."/>
            <person name="Zhang J."/>
            <person name="Zhao Z."/>
            <person name="Zhou C."/>
            <person name="Zhu D."/>
            <person name="Lee S."/>
            <person name="Bess C."/>
            <person name="Blankenburg K."/>
            <person name="Forbes L."/>
            <person name="Fu Q."/>
            <person name="Gubbala S."/>
            <person name="Hirani K."/>
            <person name="Jayaseelan J.C."/>
            <person name="Lara F."/>
            <person name="Munidasa M."/>
            <person name="Palculict T."/>
            <person name="Patil S."/>
            <person name="Pu L.-L."/>
            <person name="Saada N."/>
            <person name="Tang L."/>
            <person name="Weissenberger G."/>
            <person name="Zhu Y."/>
            <person name="Hemphill L."/>
            <person name="Shang Y."/>
            <person name="Youmans B."/>
            <person name="Ayvaz T."/>
            <person name="Ross M."/>
            <person name="Santibanez J."/>
            <person name="Aqrawi P."/>
            <person name="Gross S."/>
            <person name="Joshi V."/>
            <person name="Fowler G."/>
            <person name="Nazareth L."/>
            <person name="Reid J."/>
            <person name="Worley K."/>
            <person name="Petrosino J."/>
            <person name="Highlander S."/>
            <person name="Gibbs R."/>
        </authorList>
    </citation>
    <scope>NUCLEOTIDE SEQUENCE [LARGE SCALE GENOMIC DNA]</scope>
    <source>
        <strain evidence="1 2">2681</strain>
    </source>
</reference>
<dbReference type="Proteomes" id="UP000005316">
    <property type="component" value="Unassembled WGS sequence"/>
</dbReference>
<dbReference type="EMBL" id="AFPZ01000105">
    <property type="protein sequence ID" value="EGQ21108.1"/>
    <property type="molecule type" value="Genomic_DNA"/>
</dbReference>
<dbReference type="HOGENOM" id="CLU_2540905_0_0_9"/>
<evidence type="ECO:0000313" key="1">
    <source>
        <dbReference type="EMBL" id="EGQ21108.1"/>
    </source>
</evidence>
<gene>
    <name evidence="1" type="ORF">HMPREF9372_3391</name>
</gene>
<comment type="caution">
    <text evidence="1">The sequence shown here is derived from an EMBL/GenBank/DDBJ whole genome shotgun (WGS) entry which is preliminary data.</text>
</comment>
<sequence>MKLTNEMVYHYATEWHAHGRDLFELDDGDVLILNNGLEVKLTNDSHPEFIQGIARMLGDEEVAGVLIYGNRDAYIHFLKQGEF</sequence>